<dbReference type="Pfam" id="PF00400">
    <property type="entry name" value="WD40"/>
    <property type="match status" value="2"/>
</dbReference>
<name>A0A138ZXV7_GONPJ</name>
<evidence type="ECO:0000256" key="8">
    <source>
        <dbReference type="RuleBase" id="RU365004"/>
    </source>
</evidence>
<protein>
    <recommendedName>
        <fullName evidence="2 8">DNA damage-binding protein CMR1</fullName>
    </recommendedName>
</protein>
<dbReference type="EMBL" id="KQ965870">
    <property type="protein sequence ID" value="KXS09342.1"/>
    <property type="molecule type" value="Genomic_DNA"/>
</dbReference>
<evidence type="ECO:0000313" key="10">
    <source>
        <dbReference type="EMBL" id="KXS09342.1"/>
    </source>
</evidence>
<feature type="compositionally biased region" description="Basic and acidic residues" evidence="9">
    <location>
        <begin position="72"/>
        <end position="100"/>
    </location>
</feature>
<evidence type="ECO:0000313" key="11">
    <source>
        <dbReference type="Proteomes" id="UP000070544"/>
    </source>
</evidence>
<dbReference type="PROSITE" id="PS00678">
    <property type="entry name" value="WD_REPEATS_1"/>
    <property type="match status" value="1"/>
</dbReference>
<evidence type="ECO:0000256" key="5">
    <source>
        <dbReference type="ARBA" id="ARBA00022763"/>
    </source>
</evidence>
<organism evidence="10 11">
    <name type="scientific">Gonapodya prolifera (strain JEL478)</name>
    <name type="common">Monoblepharis prolifera</name>
    <dbReference type="NCBI Taxonomy" id="1344416"/>
    <lineage>
        <taxon>Eukaryota</taxon>
        <taxon>Fungi</taxon>
        <taxon>Fungi incertae sedis</taxon>
        <taxon>Chytridiomycota</taxon>
        <taxon>Chytridiomycota incertae sedis</taxon>
        <taxon>Monoblepharidomycetes</taxon>
        <taxon>Monoblepharidales</taxon>
        <taxon>Gonapodyaceae</taxon>
        <taxon>Gonapodya</taxon>
    </lineage>
</organism>
<dbReference type="GO" id="GO:2000001">
    <property type="term" value="P:regulation of DNA damage checkpoint"/>
    <property type="evidence" value="ECO:0007669"/>
    <property type="project" value="TreeGrafter"/>
</dbReference>
<dbReference type="AlphaFoldDB" id="A0A138ZXV7"/>
<dbReference type="PROSITE" id="PS50082">
    <property type="entry name" value="WD_REPEATS_2"/>
    <property type="match status" value="1"/>
</dbReference>
<gene>
    <name evidence="10" type="ORF">M427DRAFT_39118</name>
</gene>
<feature type="repeat" description="WD" evidence="7">
    <location>
        <begin position="302"/>
        <end position="337"/>
    </location>
</feature>
<dbReference type="SUPFAM" id="SSF50978">
    <property type="entry name" value="WD40 repeat-like"/>
    <property type="match status" value="1"/>
</dbReference>
<keyword evidence="5 8" id="KW-0227">DNA damage</keyword>
<dbReference type="OrthoDB" id="9890280at2759"/>
<keyword evidence="6 8" id="KW-0238">DNA-binding</keyword>
<evidence type="ECO:0000256" key="1">
    <source>
        <dbReference type="ARBA" id="ARBA00005434"/>
    </source>
</evidence>
<evidence type="ECO:0000256" key="4">
    <source>
        <dbReference type="ARBA" id="ARBA00022737"/>
    </source>
</evidence>
<evidence type="ECO:0000256" key="7">
    <source>
        <dbReference type="PROSITE-ProRule" id="PRU00221"/>
    </source>
</evidence>
<evidence type="ECO:0000256" key="3">
    <source>
        <dbReference type="ARBA" id="ARBA00022574"/>
    </source>
</evidence>
<reference evidence="10 11" key="1">
    <citation type="journal article" date="2015" name="Genome Biol. Evol.">
        <title>Phylogenomic analyses indicate that early fungi evolved digesting cell walls of algal ancestors of land plants.</title>
        <authorList>
            <person name="Chang Y."/>
            <person name="Wang S."/>
            <person name="Sekimoto S."/>
            <person name="Aerts A.L."/>
            <person name="Choi C."/>
            <person name="Clum A."/>
            <person name="LaButti K.M."/>
            <person name="Lindquist E.A."/>
            <person name="Yee Ngan C."/>
            <person name="Ohm R.A."/>
            <person name="Salamov A.A."/>
            <person name="Grigoriev I.V."/>
            <person name="Spatafora J.W."/>
            <person name="Berbee M.L."/>
        </authorList>
    </citation>
    <scope>NUCLEOTIDE SEQUENCE [LARGE SCALE GENOMIC DNA]</scope>
    <source>
        <strain evidence="10 11">JEL478</strain>
    </source>
</reference>
<dbReference type="InterPro" id="IPR050853">
    <property type="entry name" value="WD_repeat_DNA-damage-binding"/>
</dbReference>
<dbReference type="InterPro" id="IPR019775">
    <property type="entry name" value="WD40_repeat_CS"/>
</dbReference>
<dbReference type="STRING" id="1344416.A0A138ZXV7"/>
<evidence type="ECO:0000256" key="6">
    <source>
        <dbReference type="ARBA" id="ARBA00023125"/>
    </source>
</evidence>
<feature type="region of interest" description="Disordered" evidence="9">
    <location>
        <begin position="22"/>
        <end position="111"/>
    </location>
</feature>
<dbReference type="PROSITE" id="PS50294">
    <property type="entry name" value="WD_REPEATS_REGION"/>
    <property type="match status" value="1"/>
</dbReference>
<keyword evidence="4" id="KW-0677">Repeat</keyword>
<dbReference type="Gene3D" id="2.130.10.10">
    <property type="entry name" value="YVTN repeat-like/Quinoprotein amine dehydrogenase"/>
    <property type="match status" value="1"/>
</dbReference>
<dbReference type="SMART" id="SM00320">
    <property type="entry name" value="WD40"/>
    <property type="match status" value="3"/>
</dbReference>
<dbReference type="OMA" id="FSWFELQ"/>
<dbReference type="Proteomes" id="UP000070544">
    <property type="component" value="Unassembled WGS sequence"/>
</dbReference>
<dbReference type="PANTHER" id="PTHR14773">
    <property type="entry name" value="WD REPEAT-CONTAINING PROTEIN 76"/>
    <property type="match status" value="1"/>
</dbReference>
<dbReference type="PANTHER" id="PTHR14773:SF0">
    <property type="entry name" value="WD REPEAT-CONTAINING PROTEIN 76"/>
    <property type="match status" value="1"/>
</dbReference>
<dbReference type="InterPro" id="IPR015943">
    <property type="entry name" value="WD40/YVTN_repeat-like_dom_sf"/>
</dbReference>
<accession>A0A138ZXV7</accession>
<comment type="similarity">
    <text evidence="1 8">Belongs to the WD repeat DDB2/WDR76 family.</text>
</comment>
<keyword evidence="3 7" id="KW-0853">WD repeat</keyword>
<dbReference type="InterPro" id="IPR001680">
    <property type="entry name" value="WD40_rpt"/>
</dbReference>
<dbReference type="GO" id="GO:0005634">
    <property type="term" value="C:nucleus"/>
    <property type="evidence" value="ECO:0007669"/>
    <property type="project" value="TreeGrafter"/>
</dbReference>
<comment type="function">
    <text evidence="8">DNA-binding protein that binds to both single- and double-stranded DNA. Binds preferentially to UV-damaged DNA. May be involved in DNA-metabolic processes.</text>
</comment>
<keyword evidence="11" id="KW-1185">Reference proteome</keyword>
<dbReference type="GO" id="GO:0003677">
    <property type="term" value="F:DNA binding"/>
    <property type="evidence" value="ECO:0007669"/>
    <property type="project" value="UniProtKB-UniRule"/>
</dbReference>
<sequence>MSSDYEVLRLKRIEENQALLRSLQIPTLSKPDVDPISITDKKKARPKRKREDGDTENEPPEPTVRRVSSRLRAIDPDSEAAKEIARIKEEEEAKERERKSRVPGPVHIDTDVTDDAQKFSTIFASFTSTKSTSPPRTANADPSKLTVCVPDAVRFSKERIYSMAAYTKLCGSTVGSFWGDKQGNIGFVGIDMDKARDVKEREGSDYYEDEFSTVKVWEVHRHRPVTSLVWRGDRLWTSSYEGSVRSFDPAHPVFQDHVGDDAYEITTLSMHAGTKFGMFGDTEGMVFRFDPREPSGAKLAAYELHTRKVSCVSLNPAKEHLMATSSLDGSCKVWDTRALKKSGGAALAATQHGKSCTSAYWSEDGERVVTTSYDDTIRILRFWDPMFTQLASISHNNNTGRWVTCFRAQFGGGSASPYVTAGNMSRGVDVYNGKTGAHIAMLSDPAVVSAIPAVNCMVGGEDGGPVAIVAGNASGKVVAWC</sequence>
<evidence type="ECO:0000256" key="2">
    <source>
        <dbReference type="ARBA" id="ARBA00021132"/>
    </source>
</evidence>
<proteinExistence type="inferred from homology"/>
<dbReference type="GO" id="GO:0006974">
    <property type="term" value="P:DNA damage response"/>
    <property type="evidence" value="ECO:0007669"/>
    <property type="project" value="UniProtKB-KW"/>
</dbReference>
<evidence type="ECO:0000256" key="9">
    <source>
        <dbReference type="SAM" id="MobiDB-lite"/>
    </source>
</evidence>
<dbReference type="InterPro" id="IPR036322">
    <property type="entry name" value="WD40_repeat_dom_sf"/>
</dbReference>